<dbReference type="EMBL" id="PTIS01000003">
    <property type="protein sequence ID" value="PPK49033.1"/>
    <property type="molecule type" value="Genomic_DNA"/>
</dbReference>
<comment type="caution">
    <text evidence="2">The sequence shown here is derived from an EMBL/GenBank/DDBJ whole genome shotgun (WGS) entry which is preliminary data.</text>
</comment>
<feature type="transmembrane region" description="Helical" evidence="1">
    <location>
        <begin position="12"/>
        <end position="30"/>
    </location>
</feature>
<dbReference type="STRING" id="37659.GCA_000703125_02090"/>
<evidence type="ECO:0000256" key="1">
    <source>
        <dbReference type="SAM" id="Phobius"/>
    </source>
</evidence>
<evidence type="ECO:0000313" key="2">
    <source>
        <dbReference type="EMBL" id="PPK49033.1"/>
    </source>
</evidence>
<reference evidence="2 3" key="1">
    <citation type="submission" date="2018-02" db="EMBL/GenBank/DDBJ databases">
        <title>Genomic Encyclopedia of Archaeal and Bacterial Type Strains, Phase II (KMG-II): from individual species to whole genera.</title>
        <authorList>
            <person name="Goeker M."/>
        </authorList>
    </citation>
    <scope>NUCLEOTIDE SEQUENCE [LARGE SCALE GENOMIC DNA]</scope>
    <source>
        <strain evidence="2 3">DSM 15099</strain>
    </source>
</reference>
<dbReference type="OrthoDB" id="9966847at2"/>
<proteinExistence type="predicted"/>
<organism evidence="2 3">
    <name type="scientific">Clostridium algidicarnis DSM 15099</name>
    <dbReference type="NCBI Taxonomy" id="1121295"/>
    <lineage>
        <taxon>Bacteria</taxon>
        <taxon>Bacillati</taxon>
        <taxon>Bacillota</taxon>
        <taxon>Clostridia</taxon>
        <taxon>Eubacteriales</taxon>
        <taxon>Clostridiaceae</taxon>
        <taxon>Clostridium</taxon>
    </lineage>
</organism>
<gene>
    <name evidence="2" type="ORF">BD821_103162</name>
</gene>
<dbReference type="RefSeq" id="WP_104409441.1">
    <property type="nucleotide sequence ID" value="NZ_PTIS01000003.1"/>
</dbReference>
<name>A0A2S6FZY9_9CLOT</name>
<dbReference type="AlphaFoldDB" id="A0A2S6FZY9"/>
<evidence type="ECO:0000313" key="3">
    <source>
        <dbReference type="Proteomes" id="UP000239863"/>
    </source>
</evidence>
<accession>A0A2S6FZY9</accession>
<keyword evidence="1" id="KW-0472">Membrane</keyword>
<sequence length="67" mass="7650">MFIVIKKKQIIVALIIIIICVISIFGIIYLKGKNTFNETYTHYVATISDDFGGKGRDLSTFLIYVYL</sequence>
<keyword evidence="1" id="KW-0812">Transmembrane</keyword>
<dbReference type="Proteomes" id="UP000239863">
    <property type="component" value="Unassembled WGS sequence"/>
</dbReference>
<keyword evidence="1" id="KW-1133">Transmembrane helix</keyword>
<protein>
    <submittedName>
        <fullName evidence="2">Uncharacterized protein</fullName>
    </submittedName>
</protein>